<sequence>MKLYFLYNTLLNISLILMLLAVVAAYQSSDYLVLAISVLIILILGYLKYRLLKRVRQR</sequence>
<feature type="transmembrane region" description="Helical" evidence="1">
    <location>
        <begin position="31"/>
        <end position="49"/>
    </location>
</feature>
<organism evidence="2 3">
    <name type="scientific">Parapedobacter defluvii</name>
    <dbReference type="NCBI Taxonomy" id="2045106"/>
    <lineage>
        <taxon>Bacteria</taxon>
        <taxon>Pseudomonadati</taxon>
        <taxon>Bacteroidota</taxon>
        <taxon>Sphingobacteriia</taxon>
        <taxon>Sphingobacteriales</taxon>
        <taxon>Sphingobacteriaceae</taxon>
        <taxon>Parapedobacter</taxon>
    </lineage>
</organism>
<protein>
    <submittedName>
        <fullName evidence="2">Uncharacterized protein</fullName>
    </submittedName>
</protein>
<feature type="transmembrane region" description="Helical" evidence="1">
    <location>
        <begin position="5"/>
        <end position="25"/>
    </location>
</feature>
<proteinExistence type="predicted"/>
<keyword evidence="1" id="KW-0812">Transmembrane</keyword>
<evidence type="ECO:0000313" key="2">
    <source>
        <dbReference type="EMBL" id="GGC30859.1"/>
    </source>
</evidence>
<keyword evidence="1" id="KW-1133">Transmembrane helix</keyword>
<comment type="caution">
    <text evidence="2">The sequence shown here is derived from an EMBL/GenBank/DDBJ whole genome shotgun (WGS) entry which is preliminary data.</text>
</comment>
<evidence type="ECO:0000313" key="3">
    <source>
        <dbReference type="Proteomes" id="UP000597338"/>
    </source>
</evidence>
<gene>
    <name evidence="2" type="ORF">GCM10011386_23580</name>
</gene>
<accession>A0ABQ1LW44</accession>
<reference evidence="3" key="1">
    <citation type="journal article" date="2019" name="Int. J. Syst. Evol. Microbiol.">
        <title>The Global Catalogue of Microorganisms (GCM) 10K type strain sequencing project: providing services to taxonomists for standard genome sequencing and annotation.</title>
        <authorList>
            <consortium name="The Broad Institute Genomics Platform"/>
            <consortium name="The Broad Institute Genome Sequencing Center for Infectious Disease"/>
            <person name="Wu L."/>
            <person name="Ma J."/>
        </authorList>
    </citation>
    <scope>NUCLEOTIDE SEQUENCE [LARGE SCALE GENOMIC DNA]</scope>
    <source>
        <strain evidence="3">CGMCC 1.15342</strain>
    </source>
</reference>
<dbReference type="EMBL" id="BMIK01000007">
    <property type="protein sequence ID" value="GGC30859.1"/>
    <property type="molecule type" value="Genomic_DNA"/>
</dbReference>
<name>A0ABQ1LW44_9SPHI</name>
<keyword evidence="3" id="KW-1185">Reference proteome</keyword>
<dbReference type="Proteomes" id="UP000597338">
    <property type="component" value="Unassembled WGS sequence"/>
</dbReference>
<dbReference type="InterPro" id="IPR045938">
    <property type="entry name" value="DUF6358"/>
</dbReference>
<keyword evidence="1" id="KW-0472">Membrane</keyword>
<evidence type="ECO:0000256" key="1">
    <source>
        <dbReference type="SAM" id="Phobius"/>
    </source>
</evidence>
<dbReference type="RefSeq" id="WP_353195039.1">
    <property type="nucleotide sequence ID" value="NZ_BMIK01000007.1"/>
</dbReference>
<dbReference type="Pfam" id="PF19885">
    <property type="entry name" value="DUF6358"/>
    <property type="match status" value="1"/>
</dbReference>